<accession>A0ABR7EZR9</accession>
<evidence type="ECO:0000313" key="2">
    <source>
        <dbReference type="EMBL" id="MBC5666015.1"/>
    </source>
</evidence>
<dbReference type="InterPro" id="IPR029002">
    <property type="entry name" value="PLPC/GPLD1"/>
</dbReference>
<evidence type="ECO:0000313" key="3">
    <source>
        <dbReference type="Proteomes" id="UP000647235"/>
    </source>
</evidence>
<dbReference type="Proteomes" id="UP000647235">
    <property type="component" value="Unassembled WGS sequence"/>
</dbReference>
<gene>
    <name evidence="2" type="ORF">H8S07_12280</name>
</gene>
<proteinExistence type="predicted"/>
<evidence type="ECO:0000259" key="1">
    <source>
        <dbReference type="Pfam" id="PF00882"/>
    </source>
</evidence>
<organism evidence="2 3">
    <name type="scientific">Dorea hominis</name>
    <dbReference type="NCBI Taxonomy" id="2763040"/>
    <lineage>
        <taxon>Bacteria</taxon>
        <taxon>Bacillati</taxon>
        <taxon>Bacillota</taxon>
        <taxon>Clostridia</taxon>
        <taxon>Lachnospirales</taxon>
        <taxon>Lachnospiraceae</taxon>
        <taxon>Dorea</taxon>
    </lineage>
</organism>
<dbReference type="Pfam" id="PF00882">
    <property type="entry name" value="Zn_dep_PLPC"/>
    <property type="match status" value="1"/>
</dbReference>
<sequence length="263" mass="30747">MPALYAHDRFGEKVSEKSDGELKNIIFKYYNQYEVGLQGPDILFFYRPYHGNDVAKYGSHLHAVSALPFFEHAAKVVNHYGRDSAQYAYLLGFICHYTLDSECHPYVSEMMEKEHVSHLAIESEFEKYLLKKDKQHPLAYRLDRLITADRETALAIAPFYENISPKTVKESLQWLKLVKRFLRAPGALKRGFLNLLFTVVPGFGFCKDLMHQKQDNPNCTESNYGLYKRFRRAEDVAVRLMESFDESLKYGQDLEQRFNRTFE</sequence>
<reference evidence="2 3" key="1">
    <citation type="submission" date="2020-08" db="EMBL/GenBank/DDBJ databases">
        <title>Genome public.</title>
        <authorList>
            <person name="Liu C."/>
            <person name="Sun Q."/>
        </authorList>
    </citation>
    <scope>NUCLEOTIDE SEQUENCE [LARGE SCALE GENOMIC DNA]</scope>
    <source>
        <strain evidence="2 3">NSJ-36</strain>
    </source>
</reference>
<dbReference type="RefSeq" id="WP_118519558.1">
    <property type="nucleotide sequence ID" value="NZ_JACOOY010000018.1"/>
</dbReference>
<name>A0ABR7EZR9_9FIRM</name>
<keyword evidence="3" id="KW-1185">Reference proteome</keyword>
<feature type="domain" description="Phospholipase C/D" evidence="1">
    <location>
        <begin position="23"/>
        <end position="140"/>
    </location>
</feature>
<dbReference type="EMBL" id="JACOOY010000018">
    <property type="protein sequence ID" value="MBC5666015.1"/>
    <property type="molecule type" value="Genomic_DNA"/>
</dbReference>
<protein>
    <submittedName>
        <fullName evidence="2">Zinc dependent phospholipase C family protein</fullName>
    </submittedName>
</protein>
<comment type="caution">
    <text evidence="2">The sequence shown here is derived from an EMBL/GenBank/DDBJ whole genome shotgun (WGS) entry which is preliminary data.</text>
</comment>